<dbReference type="PANTHER" id="PTHR44520:SF2">
    <property type="entry name" value="RESPONSE REGULATOR RCP1"/>
    <property type="match status" value="1"/>
</dbReference>
<reference evidence="3" key="1">
    <citation type="journal article" date="2023" name="Plants (Basel)">
        <title>Genomic Analysis of Leptolyngbya boryana CZ1 Reveals Efficient Carbon Fixation Modules.</title>
        <authorList>
            <person name="Bai X."/>
            <person name="Wang H."/>
            <person name="Cheng W."/>
            <person name="Wang J."/>
            <person name="Ma M."/>
            <person name="Hu H."/>
            <person name="Song Z."/>
            <person name="Ma H."/>
            <person name="Fan Y."/>
            <person name="Du C."/>
            <person name="Xu J."/>
        </authorList>
    </citation>
    <scope>NUCLEOTIDE SEQUENCE</scope>
    <source>
        <strain evidence="3">CZ1</strain>
    </source>
</reference>
<sequence>MDTQLDPGVTVLLVEDTPSDAYLMMRGISQSQMTAQLHWVETGEAALQFLRQRAEIVDKNHPRLVLLDLNLPGMSGQEVLTYIKADSSLKHIPVIIFTTSSDPRDILKAYQLQANCYVIKPIEAQEFIHATQQLLNFWLAIACLPGL</sequence>
<dbReference type="RefSeq" id="WP_287456999.1">
    <property type="nucleotide sequence ID" value="NZ_CP130144.1"/>
</dbReference>
<organism evidence="3">
    <name type="scientific">Leptolyngbya boryana CZ1</name>
    <dbReference type="NCBI Taxonomy" id="3060204"/>
    <lineage>
        <taxon>Bacteria</taxon>
        <taxon>Bacillati</taxon>
        <taxon>Cyanobacteriota</taxon>
        <taxon>Cyanophyceae</taxon>
        <taxon>Leptolyngbyales</taxon>
        <taxon>Leptolyngbyaceae</taxon>
        <taxon>Leptolyngbya group</taxon>
        <taxon>Leptolyngbya</taxon>
    </lineage>
</organism>
<dbReference type="SUPFAM" id="SSF52172">
    <property type="entry name" value="CheY-like"/>
    <property type="match status" value="1"/>
</dbReference>
<name>A0AA96WP71_LEPBY</name>
<dbReference type="Gene3D" id="3.40.50.2300">
    <property type="match status" value="1"/>
</dbReference>
<dbReference type="CDD" id="cd17557">
    <property type="entry name" value="REC_Rcp-like"/>
    <property type="match status" value="1"/>
</dbReference>
<feature type="modified residue" description="4-aspartylphosphate" evidence="1">
    <location>
        <position position="68"/>
    </location>
</feature>
<dbReference type="InterPro" id="IPR001789">
    <property type="entry name" value="Sig_transdc_resp-reg_receiver"/>
</dbReference>
<accession>A0AA96WP71</accession>
<dbReference type="EMBL" id="CP130144">
    <property type="protein sequence ID" value="WNZ43352.1"/>
    <property type="molecule type" value="Genomic_DNA"/>
</dbReference>
<evidence type="ECO:0000256" key="1">
    <source>
        <dbReference type="PROSITE-ProRule" id="PRU00169"/>
    </source>
</evidence>
<dbReference type="Pfam" id="PF00072">
    <property type="entry name" value="Response_reg"/>
    <property type="match status" value="1"/>
</dbReference>
<dbReference type="AlphaFoldDB" id="A0AA96WP71"/>
<reference evidence="3" key="2">
    <citation type="submission" date="2023-07" db="EMBL/GenBank/DDBJ databases">
        <authorList>
            <person name="Bai X.-H."/>
            <person name="Wang H.-H."/>
            <person name="Wang J."/>
            <person name="Ma M.-Y."/>
            <person name="Hu H.-H."/>
            <person name="Song Z.-L."/>
            <person name="Ma H.-G."/>
            <person name="Fan Y."/>
            <person name="Du C.-Y."/>
            <person name="Xu J.-C."/>
        </authorList>
    </citation>
    <scope>NUCLEOTIDE SEQUENCE</scope>
    <source>
        <strain evidence="3">CZ1</strain>
    </source>
</reference>
<keyword evidence="1" id="KW-0597">Phosphoprotein</keyword>
<dbReference type="InterPro" id="IPR011006">
    <property type="entry name" value="CheY-like_superfamily"/>
</dbReference>
<dbReference type="InterPro" id="IPR052893">
    <property type="entry name" value="TCS_response_regulator"/>
</dbReference>
<dbReference type="SMART" id="SM00448">
    <property type="entry name" value="REC"/>
    <property type="match status" value="1"/>
</dbReference>
<gene>
    <name evidence="3" type="ORF">Q2T42_15970</name>
</gene>
<dbReference type="PROSITE" id="PS50110">
    <property type="entry name" value="RESPONSE_REGULATORY"/>
    <property type="match status" value="1"/>
</dbReference>
<dbReference type="PANTHER" id="PTHR44520">
    <property type="entry name" value="RESPONSE REGULATOR RCP1-RELATED"/>
    <property type="match status" value="1"/>
</dbReference>
<dbReference type="GO" id="GO:0000160">
    <property type="term" value="P:phosphorelay signal transduction system"/>
    <property type="evidence" value="ECO:0007669"/>
    <property type="project" value="InterPro"/>
</dbReference>
<protein>
    <submittedName>
        <fullName evidence="3">Response regulator</fullName>
    </submittedName>
</protein>
<feature type="domain" description="Response regulatory" evidence="2">
    <location>
        <begin position="10"/>
        <end position="135"/>
    </location>
</feature>
<proteinExistence type="predicted"/>
<evidence type="ECO:0000313" key="3">
    <source>
        <dbReference type="EMBL" id="WNZ43352.1"/>
    </source>
</evidence>
<evidence type="ECO:0000259" key="2">
    <source>
        <dbReference type="PROSITE" id="PS50110"/>
    </source>
</evidence>